<keyword evidence="6" id="KW-1185">Reference proteome</keyword>
<dbReference type="SUPFAM" id="SSF53822">
    <property type="entry name" value="Periplasmic binding protein-like I"/>
    <property type="match status" value="1"/>
</dbReference>
<dbReference type="Proteomes" id="UP000569914">
    <property type="component" value="Unassembled WGS sequence"/>
</dbReference>
<keyword evidence="2 5" id="KW-0238">DNA-binding</keyword>
<evidence type="ECO:0000259" key="4">
    <source>
        <dbReference type="PROSITE" id="PS50932"/>
    </source>
</evidence>
<evidence type="ECO:0000256" key="3">
    <source>
        <dbReference type="ARBA" id="ARBA00023163"/>
    </source>
</evidence>
<dbReference type="EMBL" id="JACCBU010000001">
    <property type="protein sequence ID" value="NYE71632.1"/>
    <property type="molecule type" value="Genomic_DNA"/>
</dbReference>
<dbReference type="GO" id="GO:0003700">
    <property type="term" value="F:DNA-binding transcription factor activity"/>
    <property type="evidence" value="ECO:0007669"/>
    <property type="project" value="TreeGrafter"/>
</dbReference>
<reference evidence="5 6" key="1">
    <citation type="submission" date="2020-07" db="EMBL/GenBank/DDBJ databases">
        <title>Sequencing the genomes of 1000 actinobacteria strains.</title>
        <authorList>
            <person name="Klenk H.-P."/>
        </authorList>
    </citation>
    <scope>NUCLEOTIDE SEQUENCE [LARGE SCALE GENOMIC DNA]</scope>
    <source>
        <strain evidence="5 6">DSM 22083</strain>
    </source>
</reference>
<feature type="domain" description="HTH lacI-type" evidence="4">
    <location>
        <begin position="11"/>
        <end position="65"/>
    </location>
</feature>
<evidence type="ECO:0000313" key="5">
    <source>
        <dbReference type="EMBL" id="NYE71632.1"/>
    </source>
</evidence>
<dbReference type="Pfam" id="PF13377">
    <property type="entry name" value="Peripla_BP_3"/>
    <property type="match status" value="1"/>
</dbReference>
<dbReference type="PANTHER" id="PTHR30146">
    <property type="entry name" value="LACI-RELATED TRANSCRIPTIONAL REPRESSOR"/>
    <property type="match status" value="1"/>
</dbReference>
<dbReference type="FunFam" id="1.10.260.40:FF:000002">
    <property type="entry name" value="HTH-type transcriptional repressor PurR"/>
    <property type="match status" value="1"/>
</dbReference>
<keyword evidence="1" id="KW-0805">Transcription regulation</keyword>
<sequence>MTASGQREQPASIRDVARLAGVSHQTVSRVINNHPSLRPETRRKVEEAIEQLHYRPNRIARALGTRRSGTIGVVASQRTQYGPGAAVVGIEEAARRIGYLVNTTNLISADPEEIRAALTAQADYRVDGIVIIAPQQRVLHALDELALDLPYVLLHSRSNDDPHEVFVDQLAGARAATRHLIELGHRDIYHLAGPQEWLEADARMQGFLLELSDADLSATAPILGDWTADFGYRAGEQLAWQGDLTAVFASNDQMALGVIHAFRDAGWDVPGDVSVVGFDDVPEARHFWPPLTTVRQDFAELGRRCVARLLSQPAAAPSTVSGESLIPHLIVRNSTAPPPTTPR</sequence>
<gene>
    <name evidence="5" type="ORF">BKA15_002961</name>
</gene>
<dbReference type="AlphaFoldDB" id="A0A7Y9I7G8"/>
<proteinExistence type="predicted"/>
<comment type="caution">
    <text evidence="5">The sequence shown here is derived from an EMBL/GenBank/DDBJ whole genome shotgun (WGS) entry which is preliminary data.</text>
</comment>
<protein>
    <submittedName>
        <fullName evidence="5">DNA-binding LacI/PurR family transcriptional regulator</fullName>
    </submittedName>
</protein>
<dbReference type="PRINTS" id="PR00036">
    <property type="entry name" value="HTHLACI"/>
</dbReference>
<dbReference type="PROSITE" id="PS50932">
    <property type="entry name" value="HTH_LACI_2"/>
    <property type="match status" value="1"/>
</dbReference>
<dbReference type="RefSeq" id="WP_218871328.1">
    <property type="nucleotide sequence ID" value="NZ_JACCBU010000001.1"/>
</dbReference>
<organism evidence="5 6">
    <name type="scientific">Microlunatus parietis</name>
    <dbReference type="NCBI Taxonomy" id="682979"/>
    <lineage>
        <taxon>Bacteria</taxon>
        <taxon>Bacillati</taxon>
        <taxon>Actinomycetota</taxon>
        <taxon>Actinomycetes</taxon>
        <taxon>Propionibacteriales</taxon>
        <taxon>Propionibacteriaceae</taxon>
        <taxon>Microlunatus</taxon>
    </lineage>
</organism>
<evidence type="ECO:0000256" key="2">
    <source>
        <dbReference type="ARBA" id="ARBA00023125"/>
    </source>
</evidence>
<dbReference type="InterPro" id="IPR046335">
    <property type="entry name" value="LacI/GalR-like_sensor"/>
</dbReference>
<dbReference type="Gene3D" id="1.10.260.40">
    <property type="entry name" value="lambda repressor-like DNA-binding domains"/>
    <property type="match status" value="1"/>
</dbReference>
<accession>A0A7Y9I7G8</accession>
<evidence type="ECO:0000313" key="6">
    <source>
        <dbReference type="Proteomes" id="UP000569914"/>
    </source>
</evidence>
<dbReference type="SUPFAM" id="SSF47413">
    <property type="entry name" value="lambda repressor-like DNA-binding domains"/>
    <property type="match status" value="1"/>
</dbReference>
<dbReference type="Pfam" id="PF00356">
    <property type="entry name" value="LacI"/>
    <property type="match status" value="1"/>
</dbReference>
<name>A0A7Y9I7G8_9ACTN</name>
<dbReference type="InterPro" id="IPR028082">
    <property type="entry name" value="Peripla_BP_I"/>
</dbReference>
<dbReference type="InterPro" id="IPR010982">
    <property type="entry name" value="Lambda_DNA-bd_dom_sf"/>
</dbReference>
<dbReference type="CDD" id="cd01574">
    <property type="entry name" value="PBP1_LacI"/>
    <property type="match status" value="1"/>
</dbReference>
<dbReference type="InterPro" id="IPR000843">
    <property type="entry name" value="HTH_LacI"/>
</dbReference>
<keyword evidence="3" id="KW-0804">Transcription</keyword>
<dbReference type="PANTHER" id="PTHR30146:SF109">
    <property type="entry name" value="HTH-TYPE TRANSCRIPTIONAL REGULATOR GALS"/>
    <property type="match status" value="1"/>
</dbReference>
<dbReference type="PROSITE" id="PS00356">
    <property type="entry name" value="HTH_LACI_1"/>
    <property type="match status" value="1"/>
</dbReference>
<dbReference type="GO" id="GO:0000976">
    <property type="term" value="F:transcription cis-regulatory region binding"/>
    <property type="evidence" value="ECO:0007669"/>
    <property type="project" value="TreeGrafter"/>
</dbReference>
<dbReference type="SMART" id="SM00354">
    <property type="entry name" value="HTH_LACI"/>
    <property type="match status" value="1"/>
</dbReference>
<dbReference type="CDD" id="cd01392">
    <property type="entry name" value="HTH_LacI"/>
    <property type="match status" value="1"/>
</dbReference>
<dbReference type="Gene3D" id="3.40.50.2300">
    <property type="match status" value="2"/>
</dbReference>
<evidence type="ECO:0000256" key="1">
    <source>
        <dbReference type="ARBA" id="ARBA00023015"/>
    </source>
</evidence>